<dbReference type="SUPFAM" id="SSF48150">
    <property type="entry name" value="DNA-glycosylase"/>
    <property type="match status" value="1"/>
</dbReference>
<dbReference type="Pfam" id="PF03352">
    <property type="entry name" value="Adenine_glyco"/>
    <property type="match status" value="1"/>
</dbReference>
<name>A0ABU0JE13_9HYPH</name>
<dbReference type="InterPro" id="IPR011257">
    <property type="entry name" value="DNA_glycosylase"/>
</dbReference>
<accession>A0ABU0JE13</accession>
<proteinExistence type="predicted"/>
<dbReference type="PANTHER" id="PTHR30037">
    <property type="entry name" value="DNA-3-METHYLADENINE GLYCOSYLASE 1"/>
    <property type="match status" value="1"/>
</dbReference>
<evidence type="ECO:0000313" key="1">
    <source>
        <dbReference type="EMBL" id="MDQ0472506.1"/>
    </source>
</evidence>
<dbReference type="RefSeq" id="WP_307279425.1">
    <property type="nucleotide sequence ID" value="NZ_JAUSVX010000012.1"/>
</dbReference>
<dbReference type="InterPro" id="IPR005019">
    <property type="entry name" value="Adenine_glyco"/>
</dbReference>
<protein>
    <submittedName>
        <fullName evidence="1">3-methyladenine DNA glycosylase Tag</fullName>
    </submittedName>
</protein>
<dbReference type="Proteomes" id="UP001242480">
    <property type="component" value="Unassembled WGS sequence"/>
</dbReference>
<organism evidence="1 2">
    <name type="scientific">Labrys wisconsinensis</name>
    <dbReference type="NCBI Taxonomy" id="425677"/>
    <lineage>
        <taxon>Bacteria</taxon>
        <taxon>Pseudomonadati</taxon>
        <taxon>Pseudomonadota</taxon>
        <taxon>Alphaproteobacteria</taxon>
        <taxon>Hyphomicrobiales</taxon>
        <taxon>Xanthobacteraceae</taxon>
        <taxon>Labrys</taxon>
    </lineage>
</organism>
<comment type="caution">
    <text evidence="1">The sequence shown here is derived from an EMBL/GenBank/DDBJ whole genome shotgun (WGS) entry which is preliminary data.</text>
</comment>
<dbReference type="PANTHER" id="PTHR30037:SF3">
    <property type="entry name" value="BLR0857 PROTEIN"/>
    <property type="match status" value="1"/>
</dbReference>
<evidence type="ECO:0000313" key="2">
    <source>
        <dbReference type="Proteomes" id="UP001242480"/>
    </source>
</evidence>
<dbReference type="EMBL" id="JAUSVX010000012">
    <property type="protein sequence ID" value="MDQ0472506.1"/>
    <property type="molecule type" value="Genomic_DNA"/>
</dbReference>
<dbReference type="Gene3D" id="1.10.340.30">
    <property type="entry name" value="Hypothetical protein, domain 2"/>
    <property type="match status" value="1"/>
</dbReference>
<sequence length="228" mass="24374">MRDFAEIAAEVAARKGGAAALERLLAETPSREPAAIAATPDDRILAAMTRRIFNAGFSSKVIDAKWPAFEAAFKGFDPHACAFMTDERFDALLQDGGIVRNGAKIRSVQLNARFLLDLAAEHGSAARFFAAWPDGDYVGLLAVLKDRASHLGGDSGMRFLRAIGKPAFVTTPDVVAALIREGVLTRPPGGKRDLAAVQDAFNHWSAQSGRDLTQISRILAMSVDSGGH</sequence>
<reference evidence="1 2" key="1">
    <citation type="submission" date="2023-07" db="EMBL/GenBank/DDBJ databases">
        <title>Genomic Encyclopedia of Type Strains, Phase IV (KMG-IV): sequencing the most valuable type-strain genomes for metagenomic binning, comparative biology and taxonomic classification.</title>
        <authorList>
            <person name="Goeker M."/>
        </authorList>
    </citation>
    <scope>NUCLEOTIDE SEQUENCE [LARGE SCALE GENOMIC DNA]</scope>
    <source>
        <strain evidence="1 2">DSM 19619</strain>
    </source>
</reference>
<keyword evidence="2" id="KW-1185">Reference proteome</keyword>
<gene>
    <name evidence="1" type="ORF">QO011_005535</name>
</gene>
<dbReference type="InterPro" id="IPR052891">
    <property type="entry name" value="DNA-3mA_glycosylase"/>
</dbReference>